<dbReference type="EMBL" id="CP014841">
    <property type="protein sequence ID" value="AND70973.1"/>
    <property type="molecule type" value="Genomic_DNA"/>
</dbReference>
<dbReference type="Gene3D" id="3.30.1150.10">
    <property type="match status" value="1"/>
</dbReference>
<evidence type="ECO:0000256" key="8">
    <source>
        <dbReference type="ARBA" id="ARBA00022989"/>
    </source>
</evidence>
<protein>
    <recommendedName>
        <fullName evidence="10">TonB C-terminal domain-containing protein</fullName>
    </recommendedName>
</protein>
<feature type="domain" description="TonB C-terminal" evidence="10">
    <location>
        <begin position="129"/>
        <end position="222"/>
    </location>
</feature>
<keyword evidence="6" id="KW-0812">Transmembrane</keyword>
<evidence type="ECO:0000256" key="4">
    <source>
        <dbReference type="ARBA" id="ARBA00022475"/>
    </source>
</evidence>
<dbReference type="GO" id="GO:0055085">
    <property type="term" value="P:transmembrane transport"/>
    <property type="evidence" value="ECO:0007669"/>
    <property type="project" value="InterPro"/>
</dbReference>
<comment type="subcellular location">
    <subcellularLocation>
        <location evidence="1">Cell inner membrane</location>
        <topology evidence="1">Single-pass membrane protein</topology>
        <orientation evidence="1">Periplasmic side</orientation>
    </subcellularLocation>
</comment>
<dbReference type="KEGG" id="dtx:ATSB10_35190"/>
<dbReference type="PANTHER" id="PTHR33446:SF2">
    <property type="entry name" value="PROTEIN TONB"/>
    <property type="match status" value="1"/>
</dbReference>
<evidence type="ECO:0000256" key="7">
    <source>
        <dbReference type="ARBA" id="ARBA00022927"/>
    </source>
</evidence>
<keyword evidence="5" id="KW-0997">Cell inner membrane</keyword>
<dbReference type="STRING" id="445710.ATSB10_35190"/>
<dbReference type="OrthoDB" id="9792439at2"/>
<dbReference type="PANTHER" id="PTHR33446">
    <property type="entry name" value="PROTEIN TONB-RELATED"/>
    <property type="match status" value="1"/>
</dbReference>
<dbReference type="GO" id="GO:0098797">
    <property type="term" value="C:plasma membrane protein complex"/>
    <property type="evidence" value="ECO:0007669"/>
    <property type="project" value="TreeGrafter"/>
</dbReference>
<dbReference type="NCBIfam" id="TIGR01352">
    <property type="entry name" value="tonB_Cterm"/>
    <property type="match status" value="1"/>
</dbReference>
<evidence type="ECO:0000256" key="6">
    <source>
        <dbReference type="ARBA" id="ARBA00022692"/>
    </source>
</evidence>
<keyword evidence="3" id="KW-0813">Transport</keyword>
<dbReference type="InterPro" id="IPR006260">
    <property type="entry name" value="TonB/TolA_C"/>
</dbReference>
<reference evidence="11 12" key="1">
    <citation type="submission" date="2016-02" db="EMBL/GenBank/DDBJ databases">
        <title>Complete genome sequencing and analysis of ATSB10, Dyella thiooxydans isolated from rhizosphere soil of sunflower (Helianthus annuus L.).</title>
        <authorList>
            <person name="Lee Y."/>
            <person name="Hwangbo K."/>
            <person name="Chung H."/>
            <person name="Yoo J."/>
            <person name="Kim K.Y."/>
            <person name="Sa T.M."/>
            <person name="Um Y."/>
            <person name="Madhaiyan M."/>
        </authorList>
    </citation>
    <scope>NUCLEOTIDE SEQUENCE [LARGE SCALE GENOMIC DNA]</scope>
    <source>
        <strain evidence="11 12">ATSB10</strain>
    </source>
</reference>
<evidence type="ECO:0000259" key="10">
    <source>
        <dbReference type="PROSITE" id="PS52015"/>
    </source>
</evidence>
<dbReference type="AlphaFoldDB" id="A0A160N4J7"/>
<dbReference type="InterPro" id="IPR051045">
    <property type="entry name" value="TonB-dependent_transducer"/>
</dbReference>
<keyword evidence="12" id="KW-1185">Reference proteome</keyword>
<evidence type="ECO:0000313" key="12">
    <source>
        <dbReference type="Proteomes" id="UP000077255"/>
    </source>
</evidence>
<evidence type="ECO:0000256" key="5">
    <source>
        <dbReference type="ARBA" id="ARBA00022519"/>
    </source>
</evidence>
<evidence type="ECO:0000313" key="11">
    <source>
        <dbReference type="EMBL" id="AND70973.1"/>
    </source>
</evidence>
<dbReference type="RefSeq" id="WP_063673946.1">
    <property type="nucleotide sequence ID" value="NZ_CP014841.1"/>
</dbReference>
<accession>A0A160N4J7</accession>
<dbReference type="GO" id="GO:0031992">
    <property type="term" value="F:energy transducer activity"/>
    <property type="evidence" value="ECO:0007669"/>
    <property type="project" value="TreeGrafter"/>
</dbReference>
<gene>
    <name evidence="11" type="ORF">ATSB10_35190</name>
</gene>
<organism evidence="11 12">
    <name type="scientific">Dyella thiooxydans</name>
    <dbReference type="NCBI Taxonomy" id="445710"/>
    <lineage>
        <taxon>Bacteria</taxon>
        <taxon>Pseudomonadati</taxon>
        <taxon>Pseudomonadota</taxon>
        <taxon>Gammaproteobacteria</taxon>
        <taxon>Lysobacterales</taxon>
        <taxon>Rhodanobacteraceae</taxon>
        <taxon>Dyella</taxon>
    </lineage>
</organism>
<keyword evidence="7" id="KW-0653">Protein transport</keyword>
<sequence>MSSASLAVARRSRPDQLRVAALSAAIALNLAVLVNAMRPLAPQLSPPASEPRTLTIRWHEPPPPIPPQPPVLDVKPLPVPVPPAPVTRVKPAPVTPPVVAPIESGNVQAPPVSVPTLSPPTHEVTAAPAPIEASLAYRRAPLSFPVQAVRQRMHGTVLLRVLVDEQGKPIDVEIERSSGYTLLDRSARSQVLGGWAFQPAMVDGKPVRAWARVPVNFDLRGE</sequence>
<dbReference type="PATRIC" id="fig|445710.3.peg.3519"/>
<proteinExistence type="inferred from homology"/>
<dbReference type="GO" id="GO:0015031">
    <property type="term" value="P:protein transport"/>
    <property type="evidence" value="ECO:0007669"/>
    <property type="project" value="UniProtKB-KW"/>
</dbReference>
<dbReference type="Proteomes" id="UP000077255">
    <property type="component" value="Chromosome"/>
</dbReference>
<evidence type="ECO:0000256" key="9">
    <source>
        <dbReference type="ARBA" id="ARBA00023136"/>
    </source>
</evidence>
<name>A0A160N4J7_9GAMM</name>
<evidence type="ECO:0000256" key="2">
    <source>
        <dbReference type="ARBA" id="ARBA00006555"/>
    </source>
</evidence>
<dbReference type="PROSITE" id="PS52015">
    <property type="entry name" value="TONB_CTD"/>
    <property type="match status" value="1"/>
</dbReference>
<comment type="similarity">
    <text evidence="2">Belongs to the TonB family.</text>
</comment>
<dbReference type="Pfam" id="PF03544">
    <property type="entry name" value="TonB_C"/>
    <property type="match status" value="1"/>
</dbReference>
<evidence type="ECO:0000256" key="1">
    <source>
        <dbReference type="ARBA" id="ARBA00004383"/>
    </source>
</evidence>
<dbReference type="SUPFAM" id="SSF74653">
    <property type="entry name" value="TolA/TonB C-terminal domain"/>
    <property type="match status" value="1"/>
</dbReference>
<evidence type="ECO:0000256" key="3">
    <source>
        <dbReference type="ARBA" id="ARBA00022448"/>
    </source>
</evidence>
<keyword evidence="4" id="KW-1003">Cell membrane</keyword>
<dbReference type="InterPro" id="IPR037682">
    <property type="entry name" value="TonB_C"/>
</dbReference>
<keyword evidence="8" id="KW-1133">Transmembrane helix</keyword>
<keyword evidence="9" id="KW-0472">Membrane</keyword>